<dbReference type="PROSITE" id="PS51832">
    <property type="entry name" value="HD_GYP"/>
    <property type="match status" value="1"/>
</dbReference>
<dbReference type="EMBL" id="VNJJ01000013">
    <property type="protein sequence ID" value="TVX97096.1"/>
    <property type="molecule type" value="Genomic_DNA"/>
</dbReference>
<dbReference type="RefSeq" id="WP_144705496.1">
    <property type="nucleotide sequence ID" value="NZ_VNJJ01000013.1"/>
</dbReference>
<proteinExistence type="predicted"/>
<dbReference type="Proteomes" id="UP000316330">
    <property type="component" value="Unassembled WGS sequence"/>
</dbReference>
<dbReference type="Pfam" id="PF13487">
    <property type="entry name" value="HD_5"/>
    <property type="match status" value="1"/>
</dbReference>
<organism evidence="2 3">
    <name type="scientific">Cohnella terricola</name>
    <dbReference type="NCBI Taxonomy" id="1289167"/>
    <lineage>
        <taxon>Bacteria</taxon>
        <taxon>Bacillati</taxon>
        <taxon>Bacillota</taxon>
        <taxon>Bacilli</taxon>
        <taxon>Bacillales</taxon>
        <taxon>Paenibacillaceae</taxon>
        <taxon>Cohnella</taxon>
    </lineage>
</organism>
<evidence type="ECO:0000313" key="2">
    <source>
        <dbReference type="EMBL" id="TVX97096.1"/>
    </source>
</evidence>
<evidence type="ECO:0000259" key="1">
    <source>
        <dbReference type="PROSITE" id="PS51832"/>
    </source>
</evidence>
<keyword evidence="3" id="KW-1185">Reference proteome</keyword>
<dbReference type="SMART" id="SM00471">
    <property type="entry name" value="HDc"/>
    <property type="match status" value="1"/>
</dbReference>
<comment type="caution">
    <text evidence="2">The sequence shown here is derived from an EMBL/GenBank/DDBJ whole genome shotgun (WGS) entry which is preliminary data.</text>
</comment>
<dbReference type="PANTHER" id="PTHR43155">
    <property type="entry name" value="CYCLIC DI-GMP PHOSPHODIESTERASE PA4108-RELATED"/>
    <property type="match status" value="1"/>
</dbReference>
<name>A0A559JB44_9BACL</name>
<protein>
    <submittedName>
        <fullName evidence="2">HD domain-containing protein</fullName>
    </submittedName>
</protein>
<feature type="domain" description="HD-GYP" evidence="1">
    <location>
        <begin position="128"/>
        <end position="324"/>
    </location>
</feature>
<reference evidence="2 3" key="1">
    <citation type="submission" date="2019-07" db="EMBL/GenBank/DDBJ databases">
        <authorList>
            <person name="Kim J."/>
        </authorList>
    </citation>
    <scope>NUCLEOTIDE SEQUENCE [LARGE SCALE GENOMIC DNA]</scope>
    <source>
        <strain evidence="2 3">G13</strain>
    </source>
</reference>
<dbReference type="InterPro" id="IPR003607">
    <property type="entry name" value="HD/PDEase_dom"/>
</dbReference>
<sequence>MRIVGVSELEAGDVLERPVNGSNGIVMLEAGTVLTEQYISRLKALRIKTIYLANEAKAEVARVVTGKRDIPADTWIRPNIDEMKNDQASRREAVKAVQDFAVKDLMLEQVVLPFPDANFRQQLREILAEISSQPVLAEELGVMMSTDRLLFEHALNVTLCANIIGTAQRYDSSKLYDLSLGALFCDIGMIRLPAGLTKVNRELDEGELAMLRQHTNEGYRVLKGIKEVPISSAQCALLHHERYRGSGYPLGMTNDKIPEFAQIVAIADVYNALGSLRHHRNAYGPIETIEYLFASGYYDFDWDLIKTFLNHLVVYPVSTCVRLSSGQLATVMETENRPIQRPLVQVYCESDGKAAIIPYLLDLREHMNVVIVGKDDK</sequence>
<dbReference type="Gene3D" id="1.10.3210.10">
    <property type="entry name" value="Hypothetical protein af1432"/>
    <property type="match status" value="1"/>
</dbReference>
<evidence type="ECO:0000313" key="3">
    <source>
        <dbReference type="Proteomes" id="UP000316330"/>
    </source>
</evidence>
<dbReference type="PANTHER" id="PTHR43155:SF2">
    <property type="entry name" value="CYCLIC DI-GMP PHOSPHODIESTERASE PA4108"/>
    <property type="match status" value="1"/>
</dbReference>
<dbReference type="InterPro" id="IPR037522">
    <property type="entry name" value="HD_GYP_dom"/>
</dbReference>
<dbReference type="OrthoDB" id="2516556at2"/>
<dbReference type="SUPFAM" id="SSF109604">
    <property type="entry name" value="HD-domain/PDEase-like"/>
    <property type="match status" value="1"/>
</dbReference>
<accession>A0A559JB44</accession>
<gene>
    <name evidence="2" type="ORF">FPZ45_19255</name>
</gene>
<dbReference type="CDD" id="cd00077">
    <property type="entry name" value="HDc"/>
    <property type="match status" value="1"/>
</dbReference>
<dbReference type="AlphaFoldDB" id="A0A559JB44"/>